<dbReference type="EMBL" id="JACEIK010002596">
    <property type="protein sequence ID" value="MCD9638003.1"/>
    <property type="molecule type" value="Genomic_DNA"/>
</dbReference>
<dbReference type="PROSITE" id="PS00028">
    <property type="entry name" value="ZINC_FINGER_C2H2_1"/>
    <property type="match status" value="2"/>
</dbReference>
<dbReference type="SMART" id="SM00355">
    <property type="entry name" value="ZnF_C2H2"/>
    <property type="match status" value="2"/>
</dbReference>
<feature type="domain" description="C2H2-type" evidence="2">
    <location>
        <begin position="79"/>
        <end position="106"/>
    </location>
</feature>
<dbReference type="InterPro" id="IPR037472">
    <property type="entry name" value="MBD8"/>
</dbReference>
<keyword evidence="1" id="KW-0863">Zinc-finger</keyword>
<proteinExistence type="predicted"/>
<evidence type="ECO:0000256" key="1">
    <source>
        <dbReference type="PROSITE-ProRule" id="PRU00042"/>
    </source>
</evidence>
<dbReference type="PANTHER" id="PTHR37701:SF17">
    <property type="entry name" value="METHYL BINDING DOMAIN117"/>
    <property type="match status" value="1"/>
</dbReference>
<dbReference type="PROSITE" id="PS50157">
    <property type="entry name" value="ZINC_FINGER_C2H2_2"/>
    <property type="match status" value="2"/>
</dbReference>
<organism evidence="3 4">
    <name type="scientific">Datura stramonium</name>
    <name type="common">Jimsonweed</name>
    <name type="synonym">Common thornapple</name>
    <dbReference type="NCBI Taxonomy" id="4076"/>
    <lineage>
        <taxon>Eukaryota</taxon>
        <taxon>Viridiplantae</taxon>
        <taxon>Streptophyta</taxon>
        <taxon>Embryophyta</taxon>
        <taxon>Tracheophyta</taxon>
        <taxon>Spermatophyta</taxon>
        <taxon>Magnoliopsida</taxon>
        <taxon>eudicotyledons</taxon>
        <taxon>Gunneridae</taxon>
        <taxon>Pentapetalae</taxon>
        <taxon>asterids</taxon>
        <taxon>lamiids</taxon>
        <taxon>Solanales</taxon>
        <taxon>Solanaceae</taxon>
        <taxon>Solanoideae</taxon>
        <taxon>Datureae</taxon>
        <taxon>Datura</taxon>
    </lineage>
</organism>
<evidence type="ECO:0000259" key="2">
    <source>
        <dbReference type="PROSITE" id="PS50157"/>
    </source>
</evidence>
<sequence>MWSFDSSNMFQTSDLRVQDGGKKLPGGPSRDLLHCDKCNVTFNDKDDLLQHQLSSHQRRRSRNGGQSITDGVIIKDGKFECQFCHKTFEEKHRYNGHVGNHVKNQGSVVSPNLTENAGVCVDDAEGTSKGCHNQEEKKNLNRKVYFVQVALLDSRCNASLLDEHNSLISAGQVHVPEDHWEETLMF</sequence>
<evidence type="ECO:0000313" key="3">
    <source>
        <dbReference type="EMBL" id="MCD9638003.1"/>
    </source>
</evidence>
<gene>
    <name evidence="3" type="primary">MBD8_3</name>
    <name evidence="3" type="ORF">HAX54_021612</name>
</gene>
<dbReference type="Gene3D" id="3.30.160.60">
    <property type="entry name" value="Classic Zinc Finger"/>
    <property type="match status" value="1"/>
</dbReference>
<keyword evidence="4" id="KW-1185">Reference proteome</keyword>
<accession>A0ABS8UVG6</accession>
<protein>
    <submittedName>
        <fullName evidence="3">Methyl binding domain protein</fullName>
    </submittedName>
</protein>
<keyword evidence="1" id="KW-0479">Metal-binding</keyword>
<comment type="caution">
    <text evidence="3">The sequence shown here is derived from an EMBL/GenBank/DDBJ whole genome shotgun (WGS) entry which is preliminary data.</text>
</comment>
<dbReference type="PANTHER" id="PTHR37701">
    <property type="entry name" value="METHYL-CPG-BINDING DOMAIN-CONTAINING PROTEIN 8"/>
    <property type="match status" value="1"/>
</dbReference>
<feature type="domain" description="C2H2-type" evidence="2">
    <location>
        <begin position="33"/>
        <end position="61"/>
    </location>
</feature>
<name>A0ABS8UVG6_DATST</name>
<dbReference type="InterPro" id="IPR013087">
    <property type="entry name" value="Znf_C2H2_type"/>
</dbReference>
<reference evidence="3 4" key="1">
    <citation type="journal article" date="2021" name="BMC Genomics">
        <title>Datura genome reveals duplications of psychoactive alkaloid biosynthetic genes and high mutation rate following tissue culture.</title>
        <authorList>
            <person name="Rajewski A."/>
            <person name="Carter-House D."/>
            <person name="Stajich J."/>
            <person name="Litt A."/>
        </authorList>
    </citation>
    <scope>NUCLEOTIDE SEQUENCE [LARGE SCALE GENOMIC DNA]</scope>
    <source>
        <strain evidence="3">AR-01</strain>
    </source>
</reference>
<dbReference type="Proteomes" id="UP000823775">
    <property type="component" value="Unassembled WGS sequence"/>
</dbReference>
<evidence type="ECO:0000313" key="4">
    <source>
        <dbReference type="Proteomes" id="UP000823775"/>
    </source>
</evidence>
<keyword evidence="1" id="KW-0862">Zinc</keyword>